<dbReference type="InterPro" id="IPR011545">
    <property type="entry name" value="DEAD/DEAH_box_helicase_dom"/>
</dbReference>
<dbReference type="Pfam" id="PF00270">
    <property type="entry name" value="DEAD"/>
    <property type="match status" value="1"/>
</dbReference>
<dbReference type="GO" id="GO:0003723">
    <property type="term" value="F:RNA binding"/>
    <property type="evidence" value="ECO:0007669"/>
    <property type="project" value="UniProtKB-UniRule"/>
</dbReference>
<evidence type="ECO:0000313" key="11">
    <source>
        <dbReference type="EMBL" id="KAK0548209.1"/>
    </source>
</evidence>
<feature type="domain" description="Helicase ATP-binding" evidence="9">
    <location>
        <begin position="125"/>
        <end position="316"/>
    </location>
</feature>
<dbReference type="GO" id="GO:0003724">
    <property type="term" value="F:RNA helicase activity"/>
    <property type="evidence" value="ECO:0007669"/>
    <property type="project" value="UniProtKB-EC"/>
</dbReference>
<dbReference type="InterPro" id="IPR027417">
    <property type="entry name" value="P-loop_NTPase"/>
</dbReference>
<comment type="domain">
    <text evidence="7">The Q motif is unique to and characteristic of the DEAD box family of RNA helicases and controls ATP binding and hydrolysis.</text>
</comment>
<keyword evidence="5 7" id="KW-0694">RNA-binding</keyword>
<comment type="catalytic activity">
    <reaction evidence="7">
        <text>ATP + H2O = ADP + phosphate + H(+)</text>
        <dbReference type="Rhea" id="RHEA:13065"/>
        <dbReference type="ChEBI" id="CHEBI:15377"/>
        <dbReference type="ChEBI" id="CHEBI:15378"/>
        <dbReference type="ChEBI" id="CHEBI:30616"/>
        <dbReference type="ChEBI" id="CHEBI:43474"/>
        <dbReference type="ChEBI" id="CHEBI:456216"/>
        <dbReference type="EC" id="3.6.4.13"/>
    </reaction>
</comment>
<dbReference type="CDD" id="cd18787">
    <property type="entry name" value="SF2_C_DEAD"/>
    <property type="match status" value="1"/>
</dbReference>
<dbReference type="AlphaFoldDB" id="A0AAN6GQG5"/>
<comment type="caution">
    <text evidence="11">The sequence shown here is derived from an EMBL/GenBank/DDBJ whole genome shotgun (WGS) entry which is preliminary data.</text>
</comment>
<dbReference type="PANTHER" id="PTHR24031">
    <property type="entry name" value="RNA HELICASE"/>
    <property type="match status" value="1"/>
</dbReference>
<feature type="compositionally biased region" description="Gly residues" evidence="8">
    <location>
        <begin position="8"/>
        <end position="17"/>
    </location>
</feature>
<feature type="compositionally biased region" description="Low complexity" evidence="8">
    <location>
        <begin position="35"/>
        <end position="53"/>
    </location>
</feature>
<comment type="similarity">
    <text evidence="6">Belongs to the DEAD box helicase family.</text>
</comment>
<dbReference type="PROSITE" id="PS51194">
    <property type="entry name" value="HELICASE_CTER"/>
    <property type="match status" value="1"/>
</dbReference>
<dbReference type="PROSITE" id="PS51192">
    <property type="entry name" value="HELICASE_ATP_BIND_1"/>
    <property type="match status" value="1"/>
</dbReference>
<feature type="region of interest" description="Disordered" evidence="8">
    <location>
        <begin position="1"/>
        <end position="88"/>
    </location>
</feature>
<dbReference type="SMART" id="SM00487">
    <property type="entry name" value="DEXDc"/>
    <property type="match status" value="1"/>
</dbReference>
<feature type="domain" description="Helicase C-terminal" evidence="10">
    <location>
        <begin position="349"/>
        <end position="541"/>
    </location>
</feature>
<feature type="compositionally biased region" description="Gly residues" evidence="8">
    <location>
        <begin position="611"/>
        <end position="622"/>
    </location>
</feature>
<gene>
    <name evidence="11" type="ORF">OC846_004568</name>
</gene>
<evidence type="ECO:0000259" key="9">
    <source>
        <dbReference type="PROSITE" id="PS51192"/>
    </source>
</evidence>
<evidence type="ECO:0000256" key="5">
    <source>
        <dbReference type="ARBA" id="ARBA00022884"/>
    </source>
</evidence>
<evidence type="ECO:0000256" key="6">
    <source>
        <dbReference type="RuleBase" id="RU000492"/>
    </source>
</evidence>
<dbReference type="InterPro" id="IPR001650">
    <property type="entry name" value="Helicase_C-like"/>
</dbReference>
<feature type="region of interest" description="Disordered" evidence="8">
    <location>
        <begin position="601"/>
        <end position="668"/>
    </location>
</feature>
<evidence type="ECO:0000256" key="8">
    <source>
        <dbReference type="SAM" id="MobiDB-lite"/>
    </source>
</evidence>
<dbReference type="PROSITE" id="PS00039">
    <property type="entry name" value="DEAD_ATP_HELICASE"/>
    <property type="match status" value="1"/>
</dbReference>
<comment type="function">
    <text evidence="7">RNA helicase.</text>
</comment>
<dbReference type="InterPro" id="IPR014001">
    <property type="entry name" value="Helicase_ATP-bd"/>
</dbReference>
<protein>
    <recommendedName>
        <fullName evidence="7">ATP-dependent RNA helicase</fullName>
        <ecNumber evidence="7">3.6.4.13</ecNumber>
    </recommendedName>
</protein>
<organism evidence="11 12">
    <name type="scientific">Tilletia horrida</name>
    <dbReference type="NCBI Taxonomy" id="155126"/>
    <lineage>
        <taxon>Eukaryota</taxon>
        <taxon>Fungi</taxon>
        <taxon>Dikarya</taxon>
        <taxon>Basidiomycota</taxon>
        <taxon>Ustilaginomycotina</taxon>
        <taxon>Exobasidiomycetes</taxon>
        <taxon>Tilletiales</taxon>
        <taxon>Tilletiaceae</taxon>
        <taxon>Tilletia</taxon>
    </lineage>
</organism>
<feature type="compositionally biased region" description="Low complexity" evidence="8">
    <location>
        <begin position="64"/>
        <end position="76"/>
    </location>
</feature>
<evidence type="ECO:0000256" key="1">
    <source>
        <dbReference type="ARBA" id="ARBA00022741"/>
    </source>
</evidence>
<evidence type="ECO:0000259" key="10">
    <source>
        <dbReference type="PROSITE" id="PS51194"/>
    </source>
</evidence>
<dbReference type="Proteomes" id="UP001176517">
    <property type="component" value="Unassembled WGS sequence"/>
</dbReference>
<sequence length="668" mass="70044">MASLHQGGNNGLGGGEGSHSASQSQRRGGRGGSSRRGAAGAASSRGGRAFQSRGGAGSQHRQKPSITQTPDTSTPPSSAPTPPLQPTVSTHLSAVRFDSLGGRIDQRLLDAIAFPLLSEVQAATLEPALSGNDVLAQAKTGTGKTIAFLLPTLSRLLSQTPQNSSRFPVSGSVSCLILSPTRELALQIEREAEMLLKNVSSDVLGVQHVVGGTNMKAEERNLATKRCDVLVATPGRLLDHLNNTQGMAHKFGGLQVVVLDEADRMLDMGFRQELDKINAFLPNRHQVPRQALLFSATIPPGVREVADLSPDAHFVNTLSEEEVNTHAHVPQQSIISAPERGMQDLLPLTLALLVEELRRAPTSAKVIVFSPTARAAGLCAEVFRSRAVRAFLSQVYGEQGSAFSIGEVHSRRSQAARTAATAEFGAAHRGVLFSSDVAARGVDFPGVTAVIQVGLPASPEQYIHRIGRTGRAGATGRGVIVLADFESYFLGNPEMHELPISSRPASDGGADFPLEQARAIIAQALREEVGDDTKAQTYQAMLGYYKSELRKLKWNAATLVQRMNEYAEQALLYNGGAAGGPAPPLLAKTVGKMGLKGTPGLNVVHQLPDKAGGGGGGRGNANGAGASQHRRGFSQSGHGSSGSGPGGGGPSHKRPRPAGRPPAAQQQN</sequence>
<evidence type="ECO:0000256" key="7">
    <source>
        <dbReference type="RuleBase" id="RU365068"/>
    </source>
</evidence>
<dbReference type="InterPro" id="IPR000629">
    <property type="entry name" value="RNA-helicase_DEAD-box_CS"/>
</dbReference>
<reference evidence="11" key="1">
    <citation type="journal article" date="2023" name="PhytoFront">
        <title>Draft Genome Resources of Seven Strains of Tilletia horrida, Causal Agent of Kernel Smut of Rice.</title>
        <authorList>
            <person name="Khanal S."/>
            <person name="Antony Babu S."/>
            <person name="Zhou X.G."/>
        </authorList>
    </citation>
    <scope>NUCLEOTIDE SEQUENCE</scope>
    <source>
        <strain evidence="11">TX6</strain>
    </source>
</reference>
<accession>A0AAN6GQG5</accession>
<dbReference type="EC" id="3.6.4.13" evidence="7"/>
<dbReference type="GO" id="GO:0016787">
    <property type="term" value="F:hydrolase activity"/>
    <property type="evidence" value="ECO:0007669"/>
    <property type="project" value="UniProtKB-KW"/>
</dbReference>
<feature type="compositionally biased region" description="Gly residues" evidence="8">
    <location>
        <begin position="639"/>
        <end position="650"/>
    </location>
</feature>
<keyword evidence="2 6" id="KW-0378">Hydrolase</keyword>
<keyword evidence="1 6" id="KW-0547">Nucleotide-binding</keyword>
<dbReference type="Pfam" id="PF00271">
    <property type="entry name" value="Helicase_C"/>
    <property type="match status" value="1"/>
</dbReference>
<dbReference type="SUPFAM" id="SSF52540">
    <property type="entry name" value="P-loop containing nucleoside triphosphate hydrolases"/>
    <property type="match status" value="1"/>
</dbReference>
<dbReference type="SMART" id="SM00490">
    <property type="entry name" value="HELICc"/>
    <property type="match status" value="1"/>
</dbReference>
<proteinExistence type="inferred from homology"/>
<evidence type="ECO:0000313" key="12">
    <source>
        <dbReference type="Proteomes" id="UP001176517"/>
    </source>
</evidence>
<dbReference type="EMBL" id="JAPDMZ010000141">
    <property type="protein sequence ID" value="KAK0548209.1"/>
    <property type="molecule type" value="Genomic_DNA"/>
</dbReference>
<evidence type="ECO:0000256" key="3">
    <source>
        <dbReference type="ARBA" id="ARBA00022806"/>
    </source>
</evidence>
<evidence type="ECO:0000256" key="2">
    <source>
        <dbReference type="ARBA" id="ARBA00022801"/>
    </source>
</evidence>
<name>A0AAN6GQG5_9BASI</name>
<keyword evidence="12" id="KW-1185">Reference proteome</keyword>
<dbReference type="Gene3D" id="3.40.50.300">
    <property type="entry name" value="P-loop containing nucleotide triphosphate hydrolases"/>
    <property type="match status" value="2"/>
</dbReference>
<keyword evidence="3 6" id="KW-0347">Helicase</keyword>
<keyword evidence="4 6" id="KW-0067">ATP-binding</keyword>
<dbReference type="GO" id="GO:0005524">
    <property type="term" value="F:ATP binding"/>
    <property type="evidence" value="ECO:0007669"/>
    <property type="project" value="UniProtKB-UniRule"/>
</dbReference>
<evidence type="ECO:0000256" key="4">
    <source>
        <dbReference type="ARBA" id="ARBA00022840"/>
    </source>
</evidence>